<organism evidence="1">
    <name type="scientific">bioreactor metagenome</name>
    <dbReference type="NCBI Taxonomy" id="1076179"/>
    <lineage>
        <taxon>unclassified sequences</taxon>
        <taxon>metagenomes</taxon>
        <taxon>ecological metagenomes</taxon>
    </lineage>
</organism>
<evidence type="ECO:0000313" key="1">
    <source>
        <dbReference type="EMBL" id="MPN42592.1"/>
    </source>
</evidence>
<protein>
    <submittedName>
        <fullName evidence="1">Uncharacterized protein</fullName>
    </submittedName>
</protein>
<dbReference type="AlphaFoldDB" id="A0A645HVV3"/>
<sequence length="84" mass="9772">MFHYDLCPESLGKIPFPGGIICFALLIQPLFRPWAALHKFEYIQNHVLELFIVLISPVAVKEIDKVLVLRFIFLFKKILNGFQL</sequence>
<proteinExistence type="predicted"/>
<gene>
    <name evidence="1" type="ORF">SDC9_190149</name>
</gene>
<name>A0A645HVV3_9ZZZZ</name>
<comment type="caution">
    <text evidence="1">The sequence shown here is derived from an EMBL/GenBank/DDBJ whole genome shotgun (WGS) entry which is preliminary data.</text>
</comment>
<accession>A0A645HVV3</accession>
<dbReference type="EMBL" id="VSSQ01100434">
    <property type="protein sequence ID" value="MPN42592.1"/>
    <property type="molecule type" value="Genomic_DNA"/>
</dbReference>
<reference evidence="1" key="1">
    <citation type="submission" date="2019-08" db="EMBL/GenBank/DDBJ databases">
        <authorList>
            <person name="Kucharzyk K."/>
            <person name="Murdoch R.W."/>
            <person name="Higgins S."/>
            <person name="Loffler F."/>
        </authorList>
    </citation>
    <scope>NUCLEOTIDE SEQUENCE</scope>
</reference>